<gene>
    <name evidence="1" type="ORF">ACFSJC_04875</name>
</gene>
<dbReference type="EMBL" id="JBHUHX010000009">
    <property type="protein sequence ID" value="MFD2111175.1"/>
    <property type="molecule type" value="Genomic_DNA"/>
</dbReference>
<proteinExistence type="predicted"/>
<dbReference type="Proteomes" id="UP001597337">
    <property type="component" value="Unassembled WGS sequence"/>
</dbReference>
<reference evidence="2" key="1">
    <citation type="journal article" date="2019" name="Int. J. Syst. Evol. Microbiol.">
        <title>The Global Catalogue of Microorganisms (GCM) 10K type strain sequencing project: providing services to taxonomists for standard genome sequencing and annotation.</title>
        <authorList>
            <consortium name="The Broad Institute Genomics Platform"/>
            <consortium name="The Broad Institute Genome Sequencing Center for Infectious Disease"/>
            <person name="Wu L."/>
            <person name="Ma J."/>
        </authorList>
    </citation>
    <scope>NUCLEOTIDE SEQUENCE [LARGE SCALE GENOMIC DNA]</scope>
    <source>
        <strain evidence="2">KACC 12597</strain>
    </source>
</reference>
<name>A0ABW4Y6G9_9GAMM</name>
<evidence type="ECO:0000313" key="1">
    <source>
        <dbReference type="EMBL" id="MFD2111175.1"/>
    </source>
</evidence>
<evidence type="ECO:0008006" key="3">
    <source>
        <dbReference type="Google" id="ProtNLM"/>
    </source>
</evidence>
<organism evidence="1 2">
    <name type="scientific">Thiorhodococcus fuscus</name>
    <dbReference type="NCBI Taxonomy" id="527200"/>
    <lineage>
        <taxon>Bacteria</taxon>
        <taxon>Pseudomonadati</taxon>
        <taxon>Pseudomonadota</taxon>
        <taxon>Gammaproteobacteria</taxon>
        <taxon>Chromatiales</taxon>
        <taxon>Chromatiaceae</taxon>
        <taxon>Thiorhodococcus</taxon>
    </lineage>
</organism>
<protein>
    <recommendedName>
        <fullName evidence="3">Restriction endonuclease</fullName>
    </recommendedName>
</protein>
<comment type="caution">
    <text evidence="1">The sequence shown here is derived from an EMBL/GenBank/DDBJ whole genome shotgun (WGS) entry which is preliminary data.</text>
</comment>
<keyword evidence="2" id="KW-1185">Reference proteome</keyword>
<dbReference type="RefSeq" id="WP_386024044.1">
    <property type="nucleotide sequence ID" value="NZ_JBHUHX010000009.1"/>
</dbReference>
<evidence type="ECO:0000313" key="2">
    <source>
        <dbReference type="Proteomes" id="UP001597337"/>
    </source>
</evidence>
<sequence>MKRRRNESVEKAVDIILDRLDRLSEGEVLGEPAPRNVKAIFDSHIESQRGSVRLACAFLAAYSLIDEEWDFKTVPVGARGKYGDKRLAGELTQRHVTLHNSITAFGENLGWKGAVRQFDLSADIRFASFVSNLECLQPAEREALVNHIVWRLEQSKVIPQALPVLPRGYLSYARSLRLCERLMKVPSEGHIQQFLVAAFIEVHRKRYGHRVITHHPHASDKFDGATGDIEEYREDLLIAAFEVTVRDDWKNRLSDFQKKAVRGNLPKYVIFASDVRGDSDLYPASKLIDFIEHLSFDLAVVDLSDFFSVFCAELTREEIGQAINRAYHLLTEPRLCGREDFIGKYREVTNEWLDS</sequence>
<accession>A0ABW4Y6G9</accession>